<sequence length="423" mass="44429">MSASAGVRRQLVFAAGAADRERRRRGRELAARFAAVSGRVHEALDVEPPAAAAVPATPAVPAVEDAVDLAEHCLARLRDLGDPTAEAIADAPVHGSSAGAAGSGMPAEGGLRLCLLVLELHELAFDLGQFERDARHHRLGAVSAGLARLRSLPGSTPLLDEACGELVRRCGFGRAVLSRVEDDAWWPWMAYFSNGDEFESWFAGWVDRPIPLRGRTPEAGLLTDGQPVAVLDTARAVVHRPIIVESGRSASYVVAPLLQGTSVVGFLHADHHPAGRRVDAFDRDVLWAFADGFSHLYERAVLAERLRAGRDQARTILSSAVESMSAFCDAGLDLSPRAALGAMPPVAGPPAPARPGDGLTARESQVLDLMVAGAANAAIAAALVITEDTVKSHVKHILRKLGAVNRAQAIATALGLAGPGPRG</sequence>
<dbReference type="SMART" id="SM00421">
    <property type="entry name" value="HTH_LUXR"/>
    <property type="match status" value="1"/>
</dbReference>
<dbReference type="PROSITE" id="PS50043">
    <property type="entry name" value="HTH_LUXR_2"/>
    <property type="match status" value="1"/>
</dbReference>
<keyword evidence="1" id="KW-0805">Transcription regulation</keyword>
<evidence type="ECO:0000256" key="1">
    <source>
        <dbReference type="ARBA" id="ARBA00023015"/>
    </source>
</evidence>
<dbReference type="OrthoDB" id="161302at2"/>
<dbReference type="PANTHER" id="PTHR44688">
    <property type="entry name" value="DNA-BINDING TRANSCRIPTIONAL ACTIVATOR DEVR_DOSR"/>
    <property type="match status" value="1"/>
</dbReference>
<accession>Q0RQ63</accession>
<gene>
    <name evidence="5" type="ordered locus">FRAAL1659</name>
</gene>
<dbReference type="InterPro" id="IPR016032">
    <property type="entry name" value="Sig_transdc_resp-reg_C-effctor"/>
</dbReference>
<dbReference type="PRINTS" id="PR00038">
    <property type="entry name" value="HTHLUXR"/>
</dbReference>
<feature type="domain" description="HTH luxR-type" evidence="4">
    <location>
        <begin position="352"/>
        <end position="417"/>
    </location>
</feature>
<dbReference type="KEGG" id="fal:FRAAL1659"/>
<evidence type="ECO:0000259" key="4">
    <source>
        <dbReference type="PROSITE" id="PS50043"/>
    </source>
</evidence>
<dbReference type="GO" id="GO:0006355">
    <property type="term" value="P:regulation of DNA-templated transcription"/>
    <property type="evidence" value="ECO:0007669"/>
    <property type="project" value="InterPro"/>
</dbReference>
<dbReference type="Gene3D" id="1.10.10.10">
    <property type="entry name" value="Winged helix-like DNA-binding domain superfamily/Winged helix DNA-binding domain"/>
    <property type="match status" value="1"/>
</dbReference>
<dbReference type="InterPro" id="IPR000792">
    <property type="entry name" value="Tscrpt_reg_LuxR_C"/>
</dbReference>
<dbReference type="InterPro" id="IPR029016">
    <property type="entry name" value="GAF-like_dom_sf"/>
</dbReference>
<dbReference type="SUPFAM" id="SSF55781">
    <property type="entry name" value="GAF domain-like"/>
    <property type="match status" value="1"/>
</dbReference>
<dbReference type="EMBL" id="CT573213">
    <property type="protein sequence ID" value="CAJ60314.1"/>
    <property type="molecule type" value="Genomic_DNA"/>
</dbReference>
<dbReference type="CDD" id="cd06170">
    <property type="entry name" value="LuxR_C_like"/>
    <property type="match status" value="1"/>
</dbReference>
<evidence type="ECO:0000256" key="3">
    <source>
        <dbReference type="ARBA" id="ARBA00023163"/>
    </source>
</evidence>
<proteinExistence type="predicted"/>
<dbReference type="HOGENOM" id="CLU_053495_1_0_11"/>
<dbReference type="InterPro" id="IPR036388">
    <property type="entry name" value="WH-like_DNA-bd_sf"/>
</dbReference>
<evidence type="ECO:0000313" key="6">
    <source>
        <dbReference type="Proteomes" id="UP000000657"/>
    </source>
</evidence>
<dbReference type="Gene3D" id="3.30.450.40">
    <property type="match status" value="1"/>
</dbReference>
<evidence type="ECO:0000313" key="5">
    <source>
        <dbReference type="EMBL" id="CAJ60314.1"/>
    </source>
</evidence>
<dbReference type="Proteomes" id="UP000000657">
    <property type="component" value="Chromosome"/>
</dbReference>
<dbReference type="SUPFAM" id="SSF46894">
    <property type="entry name" value="C-terminal effector domain of the bipartite response regulators"/>
    <property type="match status" value="1"/>
</dbReference>
<dbReference type="eggNOG" id="COG2197">
    <property type="taxonomic scope" value="Bacteria"/>
</dbReference>
<organism evidence="5 6">
    <name type="scientific">Frankia alni (strain DSM 45986 / CECT 9034 / ACN14a)</name>
    <dbReference type="NCBI Taxonomy" id="326424"/>
    <lineage>
        <taxon>Bacteria</taxon>
        <taxon>Bacillati</taxon>
        <taxon>Actinomycetota</taxon>
        <taxon>Actinomycetes</taxon>
        <taxon>Frankiales</taxon>
        <taxon>Frankiaceae</taxon>
        <taxon>Frankia</taxon>
    </lineage>
</organism>
<dbReference type="PROSITE" id="PS00622">
    <property type="entry name" value="HTH_LUXR_1"/>
    <property type="match status" value="1"/>
</dbReference>
<keyword evidence="6" id="KW-1185">Reference proteome</keyword>
<evidence type="ECO:0000256" key="2">
    <source>
        <dbReference type="ARBA" id="ARBA00023125"/>
    </source>
</evidence>
<keyword evidence="3" id="KW-0804">Transcription</keyword>
<reference evidence="5 6" key="1">
    <citation type="journal article" date="2007" name="Genome Res.">
        <title>Genome characteristics of facultatively symbiotic Frankia sp. strains reflect host range and host plant biogeography.</title>
        <authorList>
            <person name="Normand P."/>
            <person name="Lapierre P."/>
            <person name="Tisa L.S."/>
            <person name="Gogarten J.P."/>
            <person name="Alloisio N."/>
            <person name="Bagnarol E."/>
            <person name="Bassi C.A."/>
            <person name="Berry A.M."/>
            <person name="Bickhart D.M."/>
            <person name="Choisne N."/>
            <person name="Couloux A."/>
            <person name="Cournoyer B."/>
            <person name="Cruveiller S."/>
            <person name="Daubin V."/>
            <person name="Demange N."/>
            <person name="Francino M.P."/>
            <person name="Goltsman E."/>
            <person name="Huang Y."/>
            <person name="Kopp O.R."/>
            <person name="Labarre L."/>
            <person name="Lapidus A."/>
            <person name="Lavire C."/>
            <person name="Marechal J."/>
            <person name="Martinez M."/>
            <person name="Mastronunzio J.E."/>
            <person name="Mullin B.C."/>
            <person name="Niemann J."/>
            <person name="Pujic P."/>
            <person name="Rawnsley T."/>
            <person name="Rouy Z."/>
            <person name="Schenowitz C."/>
            <person name="Sellstedt A."/>
            <person name="Tavares F."/>
            <person name="Tomkins J.P."/>
            <person name="Vallenet D."/>
            <person name="Valverde C."/>
            <person name="Wall L.G."/>
            <person name="Wang Y."/>
            <person name="Medigue C."/>
            <person name="Benson D.R."/>
        </authorList>
    </citation>
    <scope>NUCLEOTIDE SEQUENCE [LARGE SCALE GENOMIC DNA]</scope>
    <source>
        <strain evidence="6">DSM 45986 / CECT 9034 / ACN14a</strain>
    </source>
</reference>
<name>Q0RQ63_FRAAA</name>
<keyword evidence="2" id="KW-0238">DNA-binding</keyword>
<dbReference type="Pfam" id="PF00196">
    <property type="entry name" value="GerE"/>
    <property type="match status" value="1"/>
</dbReference>
<dbReference type="AlphaFoldDB" id="Q0RQ63"/>
<dbReference type="GO" id="GO:0003677">
    <property type="term" value="F:DNA binding"/>
    <property type="evidence" value="ECO:0007669"/>
    <property type="project" value="UniProtKB-KW"/>
</dbReference>
<dbReference type="RefSeq" id="WP_011602847.1">
    <property type="nucleotide sequence ID" value="NC_008278.1"/>
</dbReference>
<protein>
    <submittedName>
        <fullName evidence="5">Two-component system regulator</fullName>
    </submittedName>
</protein>
<dbReference type="STRING" id="326424.FRAAL1659"/>
<dbReference type="PANTHER" id="PTHR44688:SF25">
    <property type="entry name" value="HTH LUXR-TYPE DOMAIN-CONTAINING PROTEIN"/>
    <property type="match status" value="1"/>
</dbReference>